<sequence length="653" mass="73781">MIGGGIAFYPTLAYNLFRNYIQPTKWSWYSRVNDTLILGAIPFISMLEVLKNEERVGGVVCCTEQFELDAAWGAIKPTEWRNNGIEFHHTPMKDFFGTTSQKEMMSAVEFIERITNQGKTCYIHCKAGRTRSATVAVCYLMYKYGQEVEEAKENISKHRPQVLLHEVHIQTANEFLFHRTLAYFSRFFERIFKREQKIENQQAQKQQLMSKPKALPVNDDVAYSNYSLFNKRSNLARQSVQKAVEADETRTNKRGVILLYKSAMRDLESALSTKLSSCPPYKHTEISLQQEKLGNFLSSVKERLAKLEEGERSKSNENRIVSVSRSFSRQTREIPTTSIPSSSSSMTNSKLLKGVNPKFGEEILSTVLADSEKITLRNVEGNEAAKELLEESVILPSLNPKLFTGLRAPCKGILLFGPPGNGKTMIARALASECHSTFFNISAATIMSKWVGDGEKMVQALFQVARNAQPSIIFIDEVDSMLCERSEQENGAARRVKTEFLIQMDGCANKSEDRILVLGATNRPNELDEGILRRFPKRIFIDLPEKQARASMIKSTFYGSNTQVALNDRDLNYIADLTAGYSYSDLDALCRSAALIPLRSIDRSNVHKYTAAHLRPVNVQDFEAALTTIKPSLNNENRQKLIEFAKRHAQIAI</sequence>
<dbReference type="Gene3D" id="1.10.8.60">
    <property type="match status" value="1"/>
</dbReference>
<dbReference type="OrthoDB" id="10251136at2759"/>
<evidence type="ECO:0000256" key="20">
    <source>
        <dbReference type="ARBA" id="ARBA00052780"/>
    </source>
</evidence>
<dbReference type="GO" id="GO:0008654">
    <property type="term" value="P:phospholipid biosynthetic process"/>
    <property type="evidence" value="ECO:0007669"/>
    <property type="project" value="UniProtKB-KW"/>
</dbReference>
<evidence type="ECO:0000256" key="5">
    <source>
        <dbReference type="ARBA" id="ARBA00022801"/>
    </source>
</evidence>
<feature type="domain" description="Tyrosine-protein phosphatase" evidence="23">
    <location>
        <begin position="28"/>
        <end position="181"/>
    </location>
</feature>
<keyword evidence="26" id="KW-1185">Reference proteome</keyword>
<keyword evidence="9" id="KW-0472">Membrane</keyword>
<keyword evidence="4" id="KW-0547">Nucleotide-binding</keyword>
<comment type="catalytic activity">
    <reaction evidence="17">
        <text>a 1-acyl-2-hexanoyl-sn-glycero-3-phospho-(1D-myo-inositol-5-phosphate) + H2O = a 1-acyl-2-hexanoyl-sn-glycero-3-phospho-(1D-myo-inositol) + phosphate</text>
        <dbReference type="Rhea" id="RHEA:42320"/>
        <dbReference type="ChEBI" id="CHEBI:15377"/>
        <dbReference type="ChEBI" id="CHEBI:43474"/>
        <dbReference type="ChEBI" id="CHEBI:78930"/>
        <dbReference type="ChEBI" id="CHEBI:78931"/>
    </reaction>
    <physiologicalReaction direction="left-to-right" evidence="17">
        <dbReference type="Rhea" id="RHEA:42321"/>
    </physiologicalReaction>
</comment>
<dbReference type="GO" id="GO:0015630">
    <property type="term" value="C:microtubule cytoskeleton"/>
    <property type="evidence" value="ECO:0007669"/>
    <property type="project" value="TreeGrafter"/>
</dbReference>
<evidence type="ECO:0000313" key="26">
    <source>
        <dbReference type="Proteomes" id="UP000605970"/>
    </source>
</evidence>
<keyword evidence="5" id="KW-0378">Hydrolase</keyword>
<feature type="compositionally biased region" description="Polar residues" evidence="22">
    <location>
        <begin position="320"/>
        <end position="329"/>
    </location>
</feature>
<dbReference type="SMART" id="SM00195">
    <property type="entry name" value="DSPc"/>
    <property type="match status" value="1"/>
</dbReference>
<evidence type="ECO:0000259" key="23">
    <source>
        <dbReference type="PROSITE" id="PS50054"/>
    </source>
</evidence>
<dbReference type="InterPro" id="IPR003959">
    <property type="entry name" value="ATPase_AAA_core"/>
</dbReference>
<dbReference type="InterPro" id="IPR041569">
    <property type="entry name" value="AAA_lid_3"/>
</dbReference>
<dbReference type="GO" id="GO:0008568">
    <property type="term" value="F:microtubule severing ATPase activity"/>
    <property type="evidence" value="ECO:0007669"/>
    <property type="project" value="UniProtKB-EC"/>
</dbReference>
<dbReference type="Gene3D" id="3.40.50.300">
    <property type="entry name" value="P-loop containing nucleotide triphosphate hydrolases"/>
    <property type="match status" value="1"/>
</dbReference>
<keyword evidence="10" id="KW-0594">Phospholipid biosynthesis</keyword>
<evidence type="ECO:0000256" key="2">
    <source>
        <dbReference type="ARBA" id="ARBA00005189"/>
    </source>
</evidence>
<gene>
    <name evidence="25" type="ORF">Mgra_00002122</name>
</gene>
<dbReference type="GO" id="GO:0008962">
    <property type="term" value="F:phosphatidylglycerophosphatase activity"/>
    <property type="evidence" value="ECO:0007669"/>
    <property type="project" value="UniProtKB-EC"/>
</dbReference>
<dbReference type="Proteomes" id="UP000605970">
    <property type="component" value="Unassembled WGS sequence"/>
</dbReference>
<comment type="caution">
    <text evidence="25">The sequence shown here is derived from an EMBL/GenBank/DDBJ whole genome shotgun (WGS) entry which is preliminary data.</text>
</comment>
<dbReference type="PROSITE" id="PS00383">
    <property type="entry name" value="TYR_PHOSPHATASE_1"/>
    <property type="match status" value="1"/>
</dbReference>
<evidence type="ECO:0000256" key="10">
    <source>
        <dbReference type="ARBA" id="ARBA00023209"/>
    </source>
</evidence>
<evidence type="ECO:0000256" key="1">
    <source>
        <dbReference type="ARBA" id="ARBA00004370"/>
    </source>
</evidence>
<dbReference type="FunFam" id="3.90.190.10:FF:000060">
    <property type="entry name" value="Phosphatidylglycerophosphatase and protein-tyrosine phosphatase 1"/>
    <property type="match status" value="1"/>
</dbReference>
<evidence type="ECO:0000256" key="3">
    <source>
        <dbReference type="ARBA" id="ARBA00022516"/>
    </source>
</evidence>
<evidence type="ECO:0000256" key="16">
    <source>
        <dbReference type="ARBA" id="ARBA00050944"/>
    </source>
</evidence>
<dbReference type="SUPFAM" id="SSF52540">
    <property type="entry name" value="P-loop containing nucleoside triphosphate hydrolases"/>
    <property type="match status" value="1"/>
</dbReference>
<comment type="catalytic activity">
    <reaction evidence="18">
        <text>1,2-dibutyryl-sn-glycero-3-phospho-(1D-myo-inositol-5-phosphate) + H2O = 1,2-dibutyryl-sn-glycero-3-phospho-(1D-myo-inositol) + phosphate</text>
        <dbReference type="Rhea" id="RHEA:42584"/>
        <dbReference type="ChEBI" id="CHEBI:15377"/>
        <dbReference type="ChEBI" id="CHEBI:43474"/>
        <dbReference type="ChEBI" id="CHEBI:82605"/>
        <dbReference type="ChEBI" id="CHEBI:82606"/>
    </reaction>
    <physiologicalReaction direction="left-to-right" evidence="18">
        <dbReference type="Rhea" id="RHEA:42585"/>
    </physiologicalReaction>
</comment>
<evidence type="ECO:0000256" key="8">
    <source>
        <dbReference type="ARBA" id="ARBA00023098"/>
    </source>
</evidence>
<dbReference type="EC" id="5.6.1.1" evidence="15"/>
<dbReference type="PANTHER" id="PTHR23074">
    <property type="entry name" value="AAA DOMAIN-CONTAINING"/>
    <property type="match status" value="1"/>
</dbReference>
<dbReference type="PROSITE" id="PS50056">
    <property type="entry name" value="TYR_PHOSPHATASE_2"/>
    <property type="match status" value="1"/>
</dbReference>
<evidence type="ECO:0000256" key="4">
    <source>
        <dbReference type="ARBA" id="ARBA00022741"/>
    </source>
</evidence>
<feature type="compositionally biased region" description="Low complexity" evidence="22">
    <location>
        <begin position="334"/>
        <end position="345"/>
    </location>
</feature>
<protein>
    <recommendedName>
        <fullName evidence="21">Phosphatidylglycerophosphatase and protein-tyrosine phosphatase 1</fullName>
        <ecNumber evidence="13">3.1.3.27</ecNumber>
        <ecNumber evidence="15">5.6.1.1</ecNumber>
    </recommendedName>
</protein>
<feature type="region of interest" description="Disordered" evidence="22">
    <location>
        <begin position="320"/>
        <end position="347"/>
    </location>
</feature>
<evidence type="ECO:0000256" key="21">
    <source>
        <dbReference type="ARBA" id="ARBA00069309"/>
    </source>
</evidence>
<dbReference type="InterPro" id="IPR016130">
    <property type="entry name" value="Tyr_Pase_AS"/>
</dbReference>
<comment type="catalytic activity">
    <reaction evidence="14">
        <text>n ATP + n H2O + a microtubule = n ADP + n phosphate + (n+1) alpha/beta tubulin heterodimers.</text>
        <dbReference type="EC" id="5.6.1.1"/>
    </reaction>
</comment>
<comment type="catalytic activity">
    <reaction evidence="20">
        <text>1,2-dioctanoyl-sn-glycero-3-phospho-(1D-myo-inositol-5-phosphate) + H2O = 1,2-dioctanoyl-sn-glycero-3-phospho-(1D-myo-inositol) + phosphate</text>
        <dbReference type="Rhea" id="RHEA:42308"/>
        <dbReference type="ChEBI" id="CHEBI:15377"/>
        <dbReference type="ChEBI" id="CHEBI:43474"/>
        <dbReference type="ChEBI" id="CHEBI:65221"/>
        <dbReference type="ChEBI" id="CHEBI:78911"/>
    </reaction>
    <physiologicalReaction direction="left-to-right" evidence="20">
        <dbReference type="Rhea" id="RHEA:42309"/>
    </physiologicalReaction>
</comment>
<dbReference type="Pfam" id="PF00004">
    <property type="entry name" value="AAA"/>
    <property type="match status" value="1"/>
</dbReference>
<dbReference type="GO" id="GO:0005737">
    <property type="term" value="C:cytoplasm"/>
    <property type="evidence" value="ECO:0007669"/>
    <property type="project" value="UniProtKB-ARBA"/>
</dbReference>
<keyword evidence="8" id="KW-0443">Lipid metabolism</keyword>
<dbReference type="GO" id="GO:0004721">
    <property type="term" value="F:phosphoprotein phosphatase activity"/>
    <property type="evidence" value="ECO:0007669"/>
    <property type="project" value="UniProtKB-KW"/>
</dbReference>
<reference evidence="25" key="1">
    <citation type="journal article" date="2020" name="Ecol. Evol.">
        <title>Genome structure and content of the rice root-knot nematode (Meloidogyne graminicola).</title>
        <authorList>
            <person name="Phan N.T."/>
            <person name="Danchin E.G.J."/>
            <person name="Klopp C."/>
            <person name="Perfus-Barbeoch L."/>
            <person name="Kozlowski D.K."/>
            <person name="Koutsovoulos G.D."/>
            <person name="Lopez-Roques C."/>
            <person name="Bouchez O."/>
            <person name="Zahm M."/>
            <person name="Besnard G."/>
            <person name="Bellafiore S."/>
        </authorList>
    </citation>
    <scope>NUCLEOTIDE SEQUENCE</scope>
    <source>
        <strain evidence="25">VN-18</strain>
    </source>
</reference>
<keyword evidence="11" id="KW-1208">Phospholipid metabolism</keyword>
<evidence type="ECO:0000256" key="9">
    <source>
        <dbReference type="ARBA" id="ARBA00023136"/>
    </source>
</evidence>
<evidence type="ECO:0000313" key="25">
    <source>
        <dbReference type="EMBL" id="KAF7638445.1"/>
    </source>
</evidence>
<dbReference type="GO" id="GO:0008017">
    <property type="term" value="F:microtubule binding"/>
    <property type="evidence" value="ECO:0007669"/>
    <property type="project" value="UniProtKB-ARBA"/>
</dbReference>
<dbReference type="CDD" id="cd19509">
    <property type="entry name" value="RecA-like_VPS4-like"/>
    <property type="match status" value="1"/>
</dbReference>
<dbReference type="GO" id="GO:0016887">
    <property type="term" value="F:ATP hydrolysis activity"/>
    <property type="evidence" value="ECO:0007669"/>
    <property type="project" value="InterPro"/>
</dbReference>
<dbReference type="GO" id="GO:0016020">
    <property type="term" value="C:membrane"/>
    <property type="evidence" value="ECO:0007669"/>
    <property type="project" value="UniProtKB-SubCell"/>
</dbReference>
<keyword evidence="7" id="KW-0904">Protein phosphatase</keyword>
<proteinExistence type="predicted"/>
<keyword evidence="3" id="KW-0444">Lipid biosynthesis</keyword>
<evidence type="ECO:0000256" key="19">
    <source>
        <dbReference type="ARBA" id="ARBA00052632"/>
    </source>
</evidence>
<dbReference type="AlphaFoldDB" id="A0A8S9ZZ92"/>
<dbReference type="InterPro" id="IPR027417">
    <property type="entry name" value="P-loop_NTPase"/>
</dbReference>
<dbReference type="InterPro" id="IPR003593">
    <property type="entry name" value="AAA+_ATPase"/>
</dbReference>
<dbReference type="Gene3D" id="1.20.58.80">
    <property type="entry name" value="Phosphotransferase system, lactose/cellobiose-type IIA subunit"/>
    <property type="match status" value="1"/>
</dbReference>
<dbReference type="InterPro" id="IPR029021">
    <property type="entry name" value="Prot-tyrosine_phosphatase-like"/>
</dbReference>
<comment type="subcellular location">
    <subcellularLocation>
        <location evidence="1">Membrane</location>
    </subcellularLocation>
</comment>
<evidence type="ECO:0000256" key="13">
    <source>
        <dbReference type="ARBA" id="ARBA00024224"/>
    </source>
</evidence>
<evidence type="ECO:0000256" key="17">
    <source>
        <dbReference type="ARBA" id="ARBA00051818"/>
    </source>
</evidence>
<evidence type="ECO:0000256" key="6">
    <source>
        <dbReference type="ARBA" id="ARBA00022840"/>
    </source>
</evidence>
<comment type="pathway">
    <text evidence="12">Phospholipid metabolism; phosphatidylglycerol biosynthesis; phosphatidylglycerol from CDP-diacylglycerol: step 2/2.</text>
</comment>
<accession>A0A8S9ZZ92</accession>
<evidence type="ECO:0000256" key="22">
    <source>
        <dbReference type="SAM" id="MobiDB-lite"/>
    </source>
</evidence>
<evidence type="ECO:0000256" key="15">
    <source>
        <dbReference type="ARBA" id="ARBA00038871"/>
    </source>
</evidence>
<dbReference type="InterPro" id="IPR000387">
    <property type="entry name" value="Tyr_Pase_dom"/>
</dbReference>
<dbReference type="Pfam" id="PF17862">
    <property type="entry name" value="AAA_lid_3"/>
    <property type="match status" value="1"/>
</dbReference>
<feature type="domain" description="Tyrosine specific protein phosphatases" evidence="24">
    <location>
        <begin position="102"/>
        <end position="170"/>
    </location>
</feature>
<dbReference type="Pfam" id="PF00782">
    <property type="entry name" value="DSPc"/>
    <property type="match status" value="1"/>
</dbReference>
<dbReference type="EMBL" id="JABEBT010000012">
    <property type="protein sequence ID" value="KAF7638445.1"/>
    <property type="molecule type" value="Genomic_DNA"/>
</dbReference>
<dbReference type="FunFam" id="1.10.8.60:FF:000022">
    <property type="entry name" value="Fidgetin like 1"/>
    <property type="match status" value="1"/>
</dbReference>
<dbReference type="InterPro" id="IPR050304">
    <property type="entry name" value="MT-severing_AAA_ATPase"/>
</dbReference>
<dbReference type="SUPFAM" id="SSF52799">
    <property type="entry name" value="(Phosphotyrosine protein) phosphatases II"/>
    <property type="match status" value="1"/>
</dbReference>
<dbReference type="InterPro" id="IPR000340">
    <property type="entry name" value="Dual-sp_phosphatase_cat-dom"/>
</dbReference>
<dbReference type="GO" id="GO:0005524">
    <property type="term" value="F:ATP binding"/>
    <property type="evidence" value="ECO:0007669"/>
    <property type="project" value="UniProtKB-KW"/>
</dbReference>
<evidence type="ECO:0000256" key="7">
    <source>
        <dbReference type="ARBA" id="ARBA00022912"/>
    </source>
</evidence>
<dbReference type="Gene3D" id="3.90.190.10">
    <property type="entry name" value="Protein tyrosine phosphatase superfamily"/>
    <property type="match status" value="1"/>
</dbReference>
<dbReference type="PANTHER" id="PTHR23074:SF86">
    <property type="entry name" value="SPASTIN"/>
    <property type="match status" value="1"/>
</dbReference>
<dbReference type="PROSITE" id="PS50054">
    <property type="entry name" value="TYR_PHOSPHATASE_DUAL"/>
    <property type="match status" value="1"/>
</dbReference>
<evidence type="ECO:0000256" key="18">
    <source>
        <dbReference type="ARBA" id="ARBA00052505"/>
    </source>
</evidence>
<dbReference type="EC" id="3.1.3.27" evidence="13"/>
<comment type="catalytic activity">
    <reaction evidence="19">
        <text>1,2-di-(9Z-octadecenoyl)-sn-glycero-3-phospho-(1'-sn-glycerol-3'-phosphate) + H2O = 1,2-di-(9Z-octadecenoyl)-sn-glycero-3-phospho-(1'-sn-glycerol) + phosphate</text>
        <dbReference type="Rhea" id="RHEA:42304"/>
        <dbReference type="ChEBI" id="CHEBI:15377"/>
        <dbReference type="ChEBI" id="CHEBI:43474"/>
        <dbReference type="ChEBI" id="CHEBI:75163"/>
        <dbReference type="ChEBI" id="CHEBI:78907"/>
    </reaction>
    <physiologicalReaction direction="left-to-right" evidence="19">
        <dbReference type="Rhea" id="RHEA:42305"/>
    </physiologicalReaction>
</comment>
<keyword evidence="6" id="KW-0067">ATP-binding</keyword>
<comment type="pathway">
    <text evidence="2">Lipid metabolism.</text>
</comment>
<dbReference type="SMART" id="SM00382">
    <property type="entry name" value="AAA"/>
    <property type="match status" value="1"/>
</dbReference>
<evidence type="ECO:0000256" key="14">
    <source>
        <dbReference type="ARBA" id="ARBA00036378"/>
    </source>
</evidence>
<dbReference type="InterPro" id="IPR020422">
    <property type="entry name" value="TYR_PHOSPHATASE_DUAL_dom"/>
</dbReference>
<evidence type="ECO:0000259" key="24">
    <source>
        <dbReference type="PROSITE" id="PS50056"/>
    </source>
</evidence>
<organism evidence="25 26">
    <name type="scientific">Meloidogyne graminicola</name>
    <dbReference type="NCBI Taxonomy" id="189291"/>
    <lineage>
        <taxon>Eukaryota</taxon>
        <taxon>Metazoa</taxon>
        <taxon>Ecdysozoa</taxon>
        <taxon>Nematoda</taxon>
        <taxon>Chromadorea</taxon>
        <taxon>Rhabditida</taxon>
        <taxon>Tylenchina</taxon>
        <taxon>Tylenchomorpha</taxon>
        <taxon>Tylenchoidea</taxon>
        <taxon>Meloidogynidae</taxon>
        <taxon>Meloidogyninae</taxon>
        <taxon>Meloidogyne</taxon>
    </lineage>
</organism>
<evidence type="ECO:0000256" key="11">
    <source>
        <dbReference type="ARBA" id="ARBA00023264"/>
    </source>
</evidence>
<dbReference type="FunFam" id="3.40.50.300:FF:000093">
    <property type="entry name" value="Fidgetin-like 1"/>
    <property type="match status" value="1"/>
</dbReference>
<comment type="catalytic activity">
    <reaction evidence="16">
        <text>a 1,2-diacyl-sn-glycero-3-phospho-(1'-sn-glycero-3'-phosphate) + H2O = a 1,2-diacyl-sn-glycero-3-phospho-(1'-sn-glycerol) + phosphate</text>
        <dbReference type="Rhea" id="RHEA:33751"/>
        <dbReference type="ChEBI" id="CHEBI:15377"/>
        <dbReference type="ChEBI" id="CHEBI:43474"/>
        <dbReference type="ChEBI" id="CHEBI:60110"/>
        <dbReference type="ChEBI" id="CHEBI:64716"/>
        <dbReference type="EC" id="3.1.3.27"/>
    </reaction>
    <physiologicalReaction direction="left-to-right" evidence="16">
        <dbReference type="Rhea" id="RHEA:33752"/>
    </physiologicalReaction>
</comment>
<name>A0A8S9ZZ92_9BILA</name>
<evidence type="ECO:0000256" key="12">
    <source>
        <dbReference type="ARBA" id="ARBA00024192"/>
    </source>
</evidence>